<evidence type="ECO:0000313" key="3">
    <source>
        <dbReference type="Proteomes" id="UP001234989"/>
    </source>
</evidence>
<feature type="compositionally biased region" description="Polar residues" evidence="1">
    <location>
        <begin position="170"/>
        <end position="179"/>
    </location>
</feature>
<protein>
    <submittedName>
        <fullName evidence="2">Uncharacterized protein</fullName>
    </submittedName>
</protein>
<reference evidence="2" key="1">
    <citation type="submission" date="2023-08" db="EMBL/GenBank/DDBJ databases">
        <title>A de novo genome assembly of Solanum verrucosum Schlechtendal, a Mexican diploid species geographically isolated from the other diploid A-genome species in potato relatives.</title>
        <authorList>
            <person name="Hosaka K."/>
        </authorList>
    </citation>
    <scope>NUCLEOTIDE SEQUENCE</scope>
    <source>
        <tissue evidence="2">Young leaves</tissue>
    </source>
</reference>
<proteinExistence type="predicted"/>
<dbReference type="Proteomes" id="UP001234989">
    <property type="component" value="Chromosome 4"/>
</dbReference>
<evidence type="ECO:0000313" key="2">
    <source>
        <dbReference type="EMBL" id="WMV26201.1"/>
    </source>
</evidence>
<name>A0AAF0QT38_SOLVR</name>
<feature type="non-terminal residue" evidence="2">
    <location>
        <position position="1"/>
    </location>
</feature>
<sequence length="253" mass="29558">IKLNNNFCSSCNTNCCNSPFFVGNCCTQNSGSSCNTNCCNSWNFVGYFILGSVEHNIAVIKDYIKEAQGERYPWHLQQIRKTTEEQYPAEAGEKKRTGDEKKNKNKGEQIQKEDANKQNKANDKEEDHHLTSRNFRNQEQADQQEEEGCKTQKRKHNKQHEDKVQKTFWKPTSPQNRITGQHDQKATRQKQKLEESNIQDLCERRKSHQKPQDMVDSLALEKQKFEESDIDRVLRNNFSIRMRLGLFNSDPNL</sequence>
<feature type="compositionally biased region" description="Polar residues" evidence="1">
    <location>
        <begin position="132"/>
        <end position="141"/>
    </location>
</feature>
<accession>A0AAF0QT38</accession>
<organism evidence="2 3">
    <name type="scientific">Solanum verrucosum</name>
    <dbReference type="NCBI Taxonomy" id="315347"/>
    <lineage>
        <taxon>Eukaryota</taxon>
        <taxon>Viridiplantae</taxon>
        <taxon>Streptophyta</taxon>
        <taxon>Embryophyta</taxon>
        <taxon>Tracheophyta</taxon>
        <taxon>Spermatophyta</taxon>
        <taxon>Magnoliopsida</taxon>
        <taxon>eudicotyledons</taxon>
        <taxon>Gunneridae</taxon>
        <taxon>Pentapetalae</taxon>
        <taxon>asterids</taxon>
        <taxon>lamiids</taxon>
        <taxon>Solanales</taxon>
        <taxon>Solanaceae</taxon>
        <taxon>Solanoideae</taxon>
        <taxon>Solaneae</taxon>
        <taxon>Solanum</taxon>
    </lineage>
</organism>
<evidence type="ECO:0000256" key="1">
    <source>
        <dbReference type="SAM" id="MobiDB-lite"/>
    </source>
</evidence>
<dbReference type="EMBL" id="CP133615">
    <property type="protein sequence ID" value="WMV26201.1"/>
    <property type="molecule type" value="Genomic_DNA"/>
</dbReference>
<dbReference type="AlphaFoldDB" id="A0AAF0QT38"/>
<feature type="compositionally biased region" description="Basic and acidic residues" evidence="1">
    <location>
        <begin position="180"/>
        <end position="194"/>
    </location>
</feature>
<gene>
    <name evidence="2" type="ORF">MTR67_019586</name>
</gene>
<keyword evidence="3" id="KW-1185">Reference proteome</keyword>
<feature type="compositionally biased region" description="Basic and acidic residues" evidence="1">
    <location>
        <begin position="91"/>
        <end position="130"/>
    </location>
</feature>
<feature type="region of interest" description="Disordered" evidence="1">
    <location>
        <begin position="83"/>
        <end position="194"/>
    </location>
</feature>